<sequence length="276" mass="29044">MTLAVVSICQWGTPGRVHGCGSAGYHGWPKGEVGFDLMRCALFQDTKIAAWAAACLTVATLSFLPATAHASDCSSGPVSKVDWSECRKRQLMLGGSDLSGANLYDADVSFTDLGNSSLKGANLEKATLIRASLANTNADGAKFDRIESYRAEMSNLSAVDASFVSAEMQRVNLGGANLAGADFTKAELSRVNFEKSILMGAKFSLANLSRASLVGARLDGGVDFDDAFLFRTRIEGADLSTATGLKQEQVNLACGDAKTKLPTGLTNPADWPCPAD</sequence>
<organism evidence="1 2">
    <name type="scientific">Allorhizobium taibaishanense</name>
    <dbReference type="NCBI Taxonomy" id="887144"/>
    <lineage>
        <taxon>Bacteria</taxon>
        <taxon>Pseudomonadati</taxon>
        <taxon>Pseudomonadota</taxon>
        <taxon>Alphaproteobacteria</taxon>
        <taxon>Hyphomicrobiales</taxon>
        <taxon>Rhizobiaceae</taxon>
        <taxon>Rhizobium/Agrobacterium group</taxon>
        <taxon>Allorhizobium</taxon>
    </lineage>
</organism>
<reference evidence="1 2" key="1">
    <citation type="submission" date="2020-08" db="EMBL/GenBank/DDBJ databases">
        <title>Genomic Encyclopedia of Type Strains, Phase IV (KMG-IV): sequencing the most valuable type-strain genomes for metagenomic binning, comparative biology and taxonomic classification.</title>
        <authorList>
            <person name="Goeker M."/>
        </authorList>
    </citation>
    <scope>NUCLEOTIDE SEQUENCE [LARGE SCALE GENOMIC DNA]</scope>
    <source>
        <strain evidence="1 2">DSM 100021</strain>
    </source>
</reference>
<accession>A0A7W6HPA2</accession>
<comment type="caution">
    <text evidence="1">The sequence shown here is derived from an EMBL/GenBank/DDBJ whole genome shotgun (WGS) entry which is preliminary data.</text>
</comment>
<gene>
    <name evidence="1" type="ORF">GGQ71_003198</name>
</gene>
<dbReference type="AlphaFoldDB" id="A0A7W6HPA2"/>
<protein>
    <submittedName>
        <fullName evidence="1">Uncharacterized protein YjbI with pentapeptide repeats</fullName>
    </submittedName>
</protein>
<dbReference type="SUPFAM" id="SSF141571">
    <property type="entry name" value="Pentapeptide repeat-like"/>
    <property type="match status" value="1"/>
</dbReference>
<proteinExistence type="predicted"/>
<dbReference type="PANTHER" id="PTHR14136:SF17">
    <property type="entry name" value="BTB_POZ DOMAIN-CONTAINING PROTEIN KCTD9"/>
    <property type="match status" value="1"/>
</dbReference>
<evidence type="ECO:0000313" key="1">
    <source>
        <dbReference type="EMBL" id="MBB4008918.1"/>
    </source>
</evidence>
<dbReference type="Proteomes" id="UP000544107">
    <property type="component" value="Unassembled WGS sequence"/>
</dbReference>
<dbReference type="Pfam" id="PF00805">
    <property type="entry name" value="Pentapeptide"/>
    <property type="match status" value="2"/>
</dbReference>
<dbReference type="PANTHER" id="PTHR14136">
    <property type="entry name" value="BTB_POZ DOMAIN-CONTAINING PROTEIN KCTD9"/>
    <property type="match status" value="1"/>
</dbReference>
<evidence type="ECO:0000313" key="2">
    <source>
        <dbReference type="Proteomes" id="UP000544107"/>
    </source>
</evidence>
<dbReference type="InterPro" id="IPR051082">
    <property type="entry name" value="Pentapeptide-BTB/POZ_domain"/>
</dbReference>
<name>A0A7W6HPA2_9HYPH</name>
<dbReference type="EMBL" id="JACIED010000003">
    <property type="protein sequence ID" value="MBB4008918.1"/>
    <property type="molecule type" value="Genomic_DNA"/>
</dbReference>
<dbReference type="InterPro" id="IPR001646">
    <property type="entry name" value="5peptide_repeat"/>
</dbReference>
<dbReference type="Gene3D" id="2.160.20.80">
    <property type="entry name" value="E3 ubiquitin-protein ligase SopA"/>
    <property type="match status" value="1"/>
</dbReference>